<dbReference type="CDD" id="cd02140">
    <property type="entry name" value="Frm2-like"/>
    <property type="match status" value="1"/>
</dbReference>
<keyword evidence="3" id="KW-1185">Reference proteome</keyword>
<comment type="caution">
    <text evidence="2">The sequence shown here is derived from an EMBL/GenBank/DDBJ whole genome shotgun (WGS) entry which is preliminary data.</text>
</comment>
<dbReference type="PANTHER" id="PTHR43035">
    <property type="entry name" value="FATTY ACID REPRESSION MUTANT PROTEIN 2-RELATED"/>
    <property type="match status" value="1"/>
</dbReference>
<dbReference type="PANTHER" id="PTHR43035:SF1">
    <property type="entry name" value="FATTY ACID REPRESSION MUTANT PROTEIN 2-RELATED"/>
    <property type="match status" value="1"/>
</dbReference>
<dbReference type="InterPro" id="IPR000415">
    <property type="entry name" value="Nitroreductase-like"/>
</dbReference>
<dbReference type="AlphaFoldDB" id="A0A9P1GWU5"/>
<feature type="domain" description="Nitroreductase" evidence="1">
    <location>
        <begin position="9"/>
        <end position="135"/>
    </location>
</feature>
<dbReference type="Proteomes" id="UP000838763">
    <property type="component" value="Unassembled WGS sequence"/>
</dbReference>
<evidence type="ECO:0000259" key="1">
    <source>
        <dbReference type="Pfam" id="PF00881"/>
    </source>
</evidence>
<evidence type="ECO:0000313" key="2">
    <source>
        <dbReference type="EMBL" id="CAI4212180.1"/>
    </source>
</evidence>
<dbReference type="SUPFAM" id="SSF55469">
    <property type="entry name" value="FMN-dependent nitroreductase-like"/>
    <property type="match status" value="1"/>
</dbReference>
<dbReference type="InterPro" id="IPR033877">
    <property type="entry name" value="Frm2/Hbn1"/>
</dbReference>
<protein>
    <recommendedName>
        <fullName evidence="1">Nitroreductase domain-containing protein</fullName>
    </recommendedName>
</protein>
<dbReference type="EMBL" id="CALLCH030000004">
    <property type="protein sequence ID" value="CAI4212180.1"/>
    <property type="molecule type" value="Genomic_DNA"/>
</dbReference>
<accession>A0A9P1GWU5</accession>
<sequence length="173" mass="19073">MAATLLKLIKDRRSYYPLSKDLPIPASRIEEILGQLITDVPSSFNSQSNRAVLLLGAEHDKLWDITSDALKAVVPEENWKPTGDKLAMFKGGAGTVLFFEDQAVVDDLQNKFALYADKFPVWADQSVGMLVAETWKVPTTWKLNAQLVFGGRTAEAGPKESKPVSEVLKVHSS</sequence>
<dbReference type="GO" id="GO:0034599">
    <property type="term" value="P:cellular response to oxidative stress"/>
    <property type="evidence" value="ECO:0007669"/>
    <property type="project" value="InterPro"/>
</dbReference>
<dbReference type="Pfam" id="PF00881">
    <property type="entry name" value="Nitroreductase"/>
    <property type="match status" value="1"/>
</dbReference>
<reference evidence="2" key="1">
    <citation type="submission" date="2022-11" db="EMBL/GenBank/DDBJ databases">
        <authorList>
            <person name="Scott C."/>
            <person name="Bruce N."/>
        </authorList>
    </citation>
    <scope>NUCLEOTIDE SEQUENCE</scope>
</reference>
<gene>
    <name evidence="2" type="ORF">PPNO1_LOCUS1947</name>
</gene>
<proteinExistence type="predicted"/>
<name>A0A9P1GWU5_9PEZI</name>
<dbReference type="Gene3D" id="3.40.109.10">
    <property type="entry name" value="NADH Oxidase"/>
    <property type="match status" value="2"/>
</dbReference>
<dbReference type="GO" id="GO:0016491">
    <property type="term" value="F:oxidoreductase activity"/>
    <property type="evidence" value="ECO:0007669"/>
    <property type="project" value="InterPro"/>
</dbReference>
<dbReference type="OrthoDB" id="2138173at2759"/>
<evidence type="ECO:0000313" key="3">
    <source>
        <dbReference type="Proteomes" id="UP000838763"/>
    </source>
</evidence>
<dbReference type="InterPro" id="IPR029479">
    <property type="entry name" value="Nitroreductase"/>
</dbReference>
<organism evidence="2 3">
    <name type="scientific">Parascedosporium putredinis</name>
    <dbReference type="NCBI Taxonomy" id="1442378"/>
    <lineage>
        <taxon>Eukaryota</taxon>
        <taxon>Fungi</taxon>
        <taxon>Dikarya</taxon>
        <taxon>Ascomycota</taxon>
        <taxon>Pezizomycotina</taxon>
        <taxon>Sordariomycetes</taxon>
        <taxon>Hypocreomycetidae</taxon>
        <taxon>Microascales</taxon>
        <taxon>Microascaceae</taxon>
        <taxon>Parascedosporium</taxon>
    </lineage>
</organism>